<evidence type="ECO:0000313" key="2">
    <source>
        <dbReference type="Proteomes" id="UP000831701"/>
    </source>
</evidence>
<reference evidence="1" key="1">
    <citation type="submission" date="2022-04" db="EMBL/GenBank/DDBJ databases">
        <title>Jade perch genome.</title>
        <authorList>
            <person name="Chao B."/>
        </authorList>
    </citation>
    <scope>NUCLEOTIDE SEQUENCE</scope>
    <source>
        <strain evidence="1">CB-2022</strain>
    </source>
</reference>
<accession>A0ACB8WKL7</accession>
<gene>
    <name evidence="1" type="ORF">L3Q82_007993</name>
</gene>
<dbReference type="Proteomes" id="UP000831701">
    <property type="component" value="Chromosome 8"/>
</dbReference>
<comment type="caution">
    <text evidence="1">The sequence shown here is derived from an EMBL/GenBank/DDBJ whole genome shotgun (WGS) entry which is preliminary data.</text>
</comment>
<evidence type="ECO:0000313" key="1">
    <source>
        <dbReference type="EMBL" id="KAI3368281.1"/>
    </source>
</evidence>
<name>A0ACB8WKL7_9TELE</name>
<organism evidence="1 2">
    <name type="scientific">Scortum barcoo</name>
    <name type="common">barcoo grunter</name>
    <dbReference type="NCBI Taxonomy" id="214431"/>
    <lineage>
        <taxon>Eukaryota</taxon>
        <taxon>Metazoa</taxon>
        <taxon>Chordata</taxon>
        <taxon>Craniata</taxon>
        <taxon>Vertebrata</taxon>
        <taxon>Euteleostomi</taxon>
        <taxon>Actinopterygii</taxon>
        <taxon>Neopterygii</taxon>
        <taxon>Teleostei</taxon>
        <taxon>Neoteleostei</taxon>
        <taxon>Acanthomorphata</taxon>
        <taxon>Eupercaria</taxon>
        <taxon>Centrarchiformes</taxon>
        <taxon>Terapontoidei</taxon>
        <taxon>Terapontidae</taxon>
        <taxon>Scortum</taxon>
    </lineage>
</organism>
<proteinExistence type="predicted"/>
<keyword evidence="2" id="KW-1185">Reference proteome</keyword>
<sequence>MNMWAWTVNLWAQIANSVLRKPPLSQPSDRAVTLASELPLEELLALYGYTVSDPEKETCPMAASLPGMTLDKDQITEDLFPGEEEEESSADDLTPSVTSNTSDLLRHLQGGDKDTLVNSSDEDSDNTSIPSNEEKKEIMVGSMYQAQIPPLGPYTYQEKAYSSEDQLLWRPGVLPVQEVEEFLLYAQRSREQEGAACTRTQGDTVRDNEQSNSLALSSYSCLDSQALYELVKCNFNAEEALRRLRFNVKVFSEELCAWSEEECRNFEHGYRVYGKNFHLIQSNKVRTRSVGECVEYYYMWKKSDRHEYFTQQATRLSRKKYSLQSGSMEDGDQDGDAGEVEGSNNSSGLLSHSTMSTGKLESTLPPQSSLVLDKRDGELVMGLSDLCGDGCPQQLFGCPFSLPPMDDMRDPGSGSCCPSAPVQVQSQPSSESSQWAGGSPPSCHDDHHLPGSCFYQLHMCGAPFVPEDPDCGTAGGGTGSPRGLQVLPSESTLTTALLERKETLYCRISREKFGPTCDSFGKHAFSCTRINQTHCSGPMSSPDRLYSIRVIAHSAAATASSPTLCIKALDTGVVLTRRCSLCVVYCCQAPPPAPIITVSQPSVLGGHKKLVCKAEREKYQANRWEVSSLALRTPVRKNFEPGADQIAREEPDEEVGRRDQCAVVACCLFFKYTNGKKMKDLKKKKLYVVMDVLCVFVAALPFIIMTIMFKPYQRGVYCDDESIMYPVKPDTITHGMLAAVTISCTVIIISSGEAYLVYSKRIHSNSDFNQYVAALYKVVGTFLFGAAVSQSLTDLAKFTIGRPRPNFMAVCAPKVCKGYMQWINCTGEPQEVTESRLSFYSGHSSFGMYCMLFLALYVQARLVAKWARLLRPTIQFFLVAFAVYVGYTRVSDYKHHWSDVLVGLLQGALVAVLNVRFVSDFFKKRPPRCTSPDTADSEEPERKPSLQIADSEHSNHYNYHHNPGNV</sequence>
<dbReference type="EMBL" id="CM041538">
    <property type="protein sequence ID" value="KAI3368281.1"/>
    <property type="molecule type" value="Genomic_DNA"/>
</dbReference>
<protein>
    <submittedName>
        <fullName evidence="1">Uncharacterized protein</fullName>
    </submittedName>
</protein>